<feature type="transmembrane region" description="Helical" evidence="1">
    <location>
        <begin position="40"/>
        <end position="64"/>
    </location>
</feature>
<keyword evidence="1" id="KW-0472">Membrane</keyword>
<proteinExistence type="predicted"/>
<keyword evidence="1" id="KW-0812">Transmembrane</keyword>
<reference evidence="2 3" key="1">
    <citation type="journal article" date="2017" name="Elife">
        <title>Extensive horizontal gene transfer in cheese-associated bacteria.</title>
        <authorList>
            <person name="Bonham K.S."/>
            <person name="Wolfe B.E."/>
            <person name="Dutton R.J."/>
        </authorList>
    </citation>
    <scope>NUCLEOTIDE SEQUENCE [LARGE SCALE GENOMIC DNA]</scope>
    <source>
        <strain evidence="2 3">JB196</strain>
    </source>
</reference>
<gene>
    <name evidence="2" type="ORF">CIK83_10835</name>
</gene>
<dbReference type="InterPro" id="IPR038377">
    <property type="entry name" value="Na/Glc_symporter_sf"/>
</dbReference>
<organism evidence="2 3">
    <name type="scientific">Vibrio casei</name>
    <dbReference type="NCBI Taxonomy" id="673372"/>
    <lineage>
        <taxon>Bacteria</taxon>
        <taxon>Pseudomonadati</taxon>
        <taxon>Pseudomonadota</taxon>
        <taxon>Gammaproteobacteria</taxon>
        <taxon>Vibrionales</taxon>
        <taxon>Vibrionaceae</taxon>
        <taxon>Vibrio</taxon>
    </lineage>
</organism>
<evidence type="ECO:0000313" key="2">
    <source>
        <dbReference type="EMBL" id="RCS69971.1"/>
    </source>
</evidence>
<evidence type="ECO:0000256" key="1">
    <source>
        <dbReference type="SAM" id="Phobius"/>
    </source>
</evidence>
<feature type="transmembrane region" description="Helical" evidence="1">
    <location>
        <begin position="6"/>
        <end position="28"/>
    </location>
</feature>
<dbReference type="Proteomes" id="UP000252479">
    <property type="component" value="Unassembled WGS sequence"/>
</dbReference>
<dbReference type="AlphaFoldDB" id="A0A368LH29"/>
<feature type="transmembrane region" description="Helical" evidence="1">
    <location>
        <begin position="139"/>
        <end position="156"/>
    </location>
</feature>
<evidence type="ECO:0000313" key="3">
    <source>
        <dbReference type="Proteomes" id="UP000252479"/>
    </source>
</evidence>
<accession>A0A368LH29</accession>
<sequence>MSLFELMMSVSTMIQVPLLVPLFFGMLFKNTPKWAPWATVIFGMFVSWLMTDVVTSDVVAGWLGMEELTRREASEMRITLTIAAHLFLTAGFFITTTLFYNEKNDSHKEETTAFFKDIETPIISDVEQDVVDIEQRHKLGLMVMCMGFGMLTMTLIPNPLWGRILFLLCALTVLLLGWALKNSAKIITNNLNISKIEP</sequence>
<dbReference type="GeneID" id="303189417"/>
<keyword evidence="1" id="KW-1133">Transmembrane helix</keyword>
<protein>
    <submittedName>
        <fullName evidence="2">Uncharacterized protein</fullName>
    </submittedName>
</protein>
<feature type="transmembrane region" description="Helical" evidence="1">
    <location>
        <begin position="76"/>
        <end position="100"/>
    </location>
</feature>
<dbReference type="EMBL" id="QPGL01000002">
    <property type="protein sequence ID" value="RCS69971.1"/>
    <property type="molecule type" value="Genomic_DNA"/>
</dbReference>
<comment type="caution">
    <text evidence="2">The sequence shown here is derived from an EMBL/GenBank/DDBJ whole genome shotgun (WGS) entry which is preliminary data.</text>
</comment>
<dbReference type="RefSeq" id="WP_086960343.1">
    <property type="nucleotide sequence ID" value="NZ_QPGL01000002.1"/>
</dbReference>
<dbReference type="Gene3D" id="1.20.1730.10">
    <property type="entry name" value="Sodium/glucose cotransporter"/>
    <property type="match status" value="1"/>
</dbReference>
<keyword evidence="3" id="KW-1185">Reference proteome</keyword>
<feature type="transmembrane region" description="Helical" evidence="1">
    <location>
        <begin position="162"/>
        <end position="180"/>
    </location>
</feature>
<name>A0A368LH29_9VIBR</name>